<organism evidence="1 2">
    <name type="scientific">Cichlidogyrus casuarinus</name>
    <dbReference type="NCBI Taxonomy" id="1844966"/>
    <lineage>
        <taxon>Eukaryota</taxon>
        <taxon>Metazoa</taxon>
        <taxon>Spiralia</taxon>
        <taxon>Lophotrochozoa</taxon>
        <taxon>Platyhelminthes</taxon>
        <taxon>Monogenea</taxon>
        <taxon>Monopisthocotylea</taxon>
        <taxon>Dactylogyridea</taxon>
        <taxon>Ancyrocephalidae</taxon>
        <taxon>Cichlidogyrus</taxon>
    </lineage>
</organism>
<reference evidence="1 2" key="1">
    <citation type="submission" date="2024-11" db="EMBL/GenBank/DDBJ databases">
        <title>Adaptive evolution of stress response genes in parasites aligns with host niche diversity.</title>
        <authorList>
            <person name="Hahn C."/>
            <person name="Resl P."/>
        </authorList>
    </citation>
    <scope>NUCLEOTIDE SEQUENCE [LARGE SCALE GENOMIC DNA]</scope>
    <source>
        <strain evidence="1">EGGRZ-B1_66</strain>
        <tissue evidence="1">Body</tissue>
    </source>
</reference>
<dbReference type="InterPro" id="IPR011989">
    <property type="entry name" value="ARM-like"/>
</dbReference>
<dbReference type="InterPro" id="IPR016024">
    <property type="entry name" value="ARM-type_fold"/>
</dbReference>
<dbReference type="AlphaFoldDB" id="A0ABD2Q803"/>
<gene>
    <name evidence="1" type="ORF">Ciccas_006499</name>
</gene>
<dbReference type="EMBL" id="JBJKFK010000883">
    <property type="protein sequence ID" value="KAL3314876.1"/>
    <property type="molecule type" value="Genomic_DNA"/>
</dbReference>
<name>A0ABD2Q803_9PLAT</name>
<comment type="caution">
    <text evidence="1">The sequence shown here is derived from an EMBL/GenBank/DDBJ whole genome shotgun (WGS) entry which is preliminary data.</text>
</comment>
<keyword evidence="2" id="KW-1185">Reference proteome</keyword>
<sequence length="117" mass="13662">MDEKSPLLEFMLELLCTIRSCEKSSKHSAFMKDERTLSKLLQSDNSNVRRNTARLIGLNAVSVDAEFVYHSFLKILHQDPDKNVRFSVASEFFARTYQHFCYRCHCELDNRTELASH</sequence>
<evidence type="ECO:0008006" key="3">
    <source>
        <dbReference type="Google" id="ProtNLM"/>
    </source>
</evidence>
<dbReference type="Proteomes" id="UP001626550">
    <property type="component" value="Unassembled WGS sequence"/>
</dbReference>
<evidence type="ECO:0000313" key="2">
    <source>
        <dbReference type="Proteomes" id="UP001626550"/>
    </source>
</evidence>
<protein>
    <recommendedName>
        <fullName evidence="3">Condensin complex subunit 1 C-terminal domain-containing protein</fullName>
    </recommendedName>
</protein>
<evidence type="ECO:0000313" key="1">
    <source>
        <dbReference type="EMBL" id="KAL3314876.1"/>
    </source>
</evidence>
<dbReference type="Gene3D" id="1.25.10.10">
    <property type="entry name" value="Leucine-rich Repeat Variant"/>
    <property type="match status" value="1"/>
</dbReference>
<proteinExistence type="predicted"/>
<dbReference type="SUPFAM" id="SSF48371">
    <property type="entry name" value="ARM repeat"/>
    <property type="match status" value="1"/>
</dbReference>
<accession>A0ABD2Q803</accession>